<feature type="domain" description="Putative Flp pilus-assembly TadG-like N-terminal" evidence="2">
    <location>
        <begin position="20"/>
        <end position="64"/>
    </location>
</feature>
<evidence type="ECO:0000259" key="2">
    <source>
        <dbReference type="Pfam" id="PF13400"/>
    </source>
</evidence>
<accession>A0A6I4TXJ8</accession>
<proteinExistence type="predicted"/>
<protein>
    <recommendedName>
        <fullName evidence="2">Putative Flp pilus-assembly TadG-like N-terminal domain-containing protein</fullName>
    </recommendedName>
</protein>
<dbReference type="AlphaFoldDB" id="A0A6I4TXJ8"/>
<dbReference type="Pfam" id="PF13400">
    <property type="entry name" value="Tad"/>
    <property type="match status" value="1"/>
</dbReference>
<dbReference type="EMBL" id="WTYJ01000002">
    <property type="protein sequence ID" value="MXO99960.1"/>
    <property type="molecule type" value="Genomic_DNA"/>
</dbReference>
<name>A0A6I4TXJ8_9SPHN</name>
<keyword evidence="4" id="KW-1185">Reference proteome</keyword>
<evidence type="ECO:0000313" key="4">
    <source>
        <dbReference type="Proteomes" id="UP000469430"/>
    </source>
</evidence>
<organism evidence="3 4">
    <name type="scientific">Croceibacterium xixiisoli</name>
    <dbReference type="NCBI Taxonomy" id="1476466"/>
    <lineage>
        <taxon>Bacteria</taxon>
        <taxon>Pseudomonadati</taxon>
        <taxon>Pseudomonadota</taxon>
        <taxon>Alphaproteobacteria</taxon>
        <taxon>Sphingomonadales</taxon>
        <taxon>Erythrobacteraceae</taxon>
        <taxon>Croceibacterium</taxon>
    </lineage>
</organism>
<dbReference type="InterPro" id="IPR036465">
    <property type="entry name" value="vWFA_dom_sf"/>
</dbReference>
<keyword evidence="1" id="KW-0472">Membrane</keyword>
<feature type="transmembrane region" description="Helical" evidence="1">
    <location>
        <begin position="20"/>
        <end position="41"/>
    </location>
</feature>
<dbReference type="InterPro" id="IPR028087">
    <property type="entry name" value="Tad_N"/>
</dbReference>
<keyword evidence="1" id="KW-0812">Transmembrane</keyword>
<dbReference type="Proteomes" id="UP000469430">
    <property type="component" value="Unassembled WGS sequence"/>
</dbReference>
<gene>
    <name evidence="3" type="ORF">GRI97_13280</name>
</gene>
<dbReference type="SUPFAM" id="SSF53300">
    <property type="entry name" value="vWA-like"/>
    <property type="match status" value="1"/>
</dbReference>
<evidence type="ECO:0000256" key="1">
    <source>
        <dbReference type="SAM" id="Phobius"/>
    </source>
</evidence>
<sequence>MAPNKNRTGFLPDLLRNEAGNTLAIFAAALVPMLAIIGSGVELSRAYMAKTQLQNACDAGALAGRKALAETGQYGRTEQGKATTMFRANFDHRSYGLGVPNFTTRADDENNVVGTVSVPLPTVIMNFFNFETIDLEANCTAELQIANTDVMFVLDTTGSMASSMSGGGTRISGLRDAVRDFHLTLANAQIQPETRIRYGFVPYSTTVNARGLVSAGHMPASFFSSSAPFQTRRVTFSVAENVGTGSNTTTGREETNAQRVTQSACSTWATSSNTTGTPPATTVTSGYQLVSWTRTNFLSTTGTCIRRSFQTTNTFKQIFRIANPANKWRYEQATVNTTGLAGLGQVAYATDVADTAWVDTAGTYDVRQLAAFGSQRSGGITTTNSTWGGCLMERDTVRATSFNPIPAGALDLDINSEPDAGNPGSYWRPMWLDIAYDRNANPYRREQTGTTYYPIDYRACPTEMMAFREVDMTSATVPGWLNTYVNSLRVEGFTYHDVGMIWGARLSSPTGIFADIVDDRPDEQANRHIIYMTDGEMDANRIAYTAYGHEQLENRIAIAGTLDTGPLEAIHALRFRAACQEAKNEGYTIWVIGFGTTISDDLRNCSSGDRAFFAGNIAQLRSTFSYIASQVADLRLTQ</sequence>
<reference evidence="3 4" key="1">
    <citation type="submission" date="2019-12" db="EMBL/GenBank/DDBJ databases">
        <title>Genomic-based taxomic classification of the family Erythrobacteraceae.</title>
        <authorList>
            <person name="Xu L."/>
        </authorList>
    </citation>
    <scope>NUCLEOTIDE SEQUENCE [LARGE SCALE GENOMIC DNA]</scope>
    <source>
        <strain evidence="3 4">S36</strain>
    </source>
</reference>
<evidence type="ECO:0000313" key="3">
    <source>
        <dbReference type="EMBL" id="MXO99960.1"/>
    </source>
</evidence>
<dbReference type="Gene3D" id="3.40.50.410">
    <property type="entry name" value="von Willebrand factor, type A domain"/>
    <property type="match status" value="2"/>
</dbReference>
<keyword evidence="1" id="KW-1133">Transmembrane helix</keyword>
<dbReference type="OrthoDB" id="7522752at2"/>
<comment type="caution">
    <text evidence="3">The sequence shown here is derived from an EMBL/GenBank/DDBJ whole genome shotgun (WGS) entry which is preliminary data.</text>
</comment>
<dbReference type="RefSeq" id="WP_161391637.1">
    <property type="nucleotide sequence ID" value="NZ_JBHSCP010000001.1"/>
</dbReference>